<evidence type="ECO:0000313" key="2">
    <source>
        <dbReference type="Proteomes" id="UP000230638"/>
    </source>
</evidence>
<proteinExistence type="predicted"/>
<dbReference type="AlphaFoldDB" id="A0A2H0CVU5"/>
<name>A0A2H0CVU5_9BACT</name>
<reference evidence="1 2" key="1">
    <citation type="submission" date="2017-09" db="EMBL/GenBank/DDBJ databases">
        <title>Depth-based differentiation of microbial function through sediment-hosted aquifers and enrichment of novel symbionts in the deep terrestrial subsurface.</title>
        <authorList>
            <person name="Probst A.J."/>
            <person name="Ladd B."/>
            <person name="Jarett J.K."/>
            <person name="Geller-Mcgrath D.E."/>
            <person name="Sieber C.M."/>
            <person name="Emerson J.B."/>
            <person name="Anantharaman K."/>
            <person name="Thomas B.C."/>
            <person name="Malmstrom R."/>
            <person name="Stieglmeier M."/>
            <person name="Klingl A."/>
            <person name="Woyke T."/>
            <person name="Ryan C.M."/>
            <person name="Banfield J.F."/>
        </authorList>
    </citation>
    <scope>NUCLEOTIDE SEQUENCE [LARGE SCALE GENOMIC DNA]</scope>
    <source>
        <strain evidence="1">CG22_combo_CG10-13_8_21_14_all_47_15</strain>
    </source>
</reference>
<accession>A0A2H0CVU5</accession>
<sequence>IVSFAAIVNADSNNASTSVTVGNATPSITALTLERTTVTLTENSSVWASSSFTVTDNNSCQDVATVTARFFFSSTTNAASSQCDEDDRFCYLADNQQENDASLTRLNRCIASTASGKNCTGASDTTVVYDCGFYVHYVARPSDGSAPDADLTAGIWTVAASATDLAYASTTATNTTQQVEVGTLNALNLSGNISYPNTAANSDTGTTNQTVTVTNTGNTPIDSQVSGDIMCTDYSTCGGNVIDESQQKFGAGPSNEDYSALEFTLAATASPATIEMVLGTTTATTSAVSTSTYWGIAIPNGQATGDYTGQNTFTAVAD</sequence>
<evidence type="ECO:0008006" key="3">
    <source>
        <dbReference type="Google" id="ProtNLM"/>
    </source>
</evidence>
<protein>
    <recommendedName>
        <fullName evidence="3">DUF11 domain-containing protein</fullName>
    </recommendedName>
</protein>
<gene>
    <name evidence="1" type="ORF">COW88_00450</name>
</gene>
<organism evidence="1 2">
    <name type="scientific">Candidatus Lloydbacteria bacterium CG22_combo_CG10-13_8_21_14_all_47_15</name>
    <dbReference type="NCBI Taxonomy" id="1974635"/>
    <lineage>
        <taxon>Bacteria</taxon>
        <taxon>Candidatus Lloydiibacteriota</taxon>
    </lineage>
</organism>
<dbReference type="Proteomes" id="UP000230638">
    <property type="component" value="Unassembled WGS sequence"/>
</dbReference>
<evidence type="ECO:0000313" key="1">
    <source>
        <dbReference type="EMBL" id="PIP73881.1"/>
    </source>
</evidence>
<feature type="non-terminal residue" evidence="1">
    <location>
        <position position="1"/>
    </location>
</feature>
<dbReference type="EMBL" id="PCTL01000003">
    <property type="protein sequence ID" value="PIP73881.1"/>
    <property type="molecule type" value="Genomic_DNA"/>
</dbReference>
<comment type="caution">
    <text evidence="1">The sequence shown here is derived from an EMBL/GenBank/DDBJ whole genome shotgun (WGS) entry which is preliminary data.</text>
</comment>